<comment type="caution">
    <text evidence="2">The sequence shown here is derived from an EMBL/GenBank/DDBJ whole genome shotgun (WGS) entry which is preliminary data.</text>
</comment>
<sequence>MASLRNAAFAAILVVASGCSTTADEGWMHELTAQDIQLTKDTVSAHLIDPRSAHWTHMMAVRDSAYGDVTVCGMVNSKAVNGGYPGMRPYRVVLQGGYSQLVSLAPPIRLWDNKAHQRCKPHITGDTRRVLK</sequence>
<dbReference type="RefSeq" id="WP_148913270.1">
    <property type="nucleotide sequence ID" value="NZ_VSZS01000054.1"/>
</dbReference>
<dbReference type="PROSITE" id="PS51257">
    <property type="entry name" value="PROKAR_LIPOPROTEIN"/>
    <property type="match status" value="1"/>
</dbReference>
<evidence type="ECO:0000313" key="2">
    <source>
        <dbReference type="EMBL" id="TYR34852.1"/>
    </source>
</evidence>
<gene>
    <name evidence="2" type="ORF">FY036_03250</name>
</gene>
<dbReference type="AlphaFoldDB" id="A0A5D4H3I2"/>
<proteinExistence type="predicted"/>
<evidence type="ECO:0000256" key="1">
    <source>
        <dbReference type="SAM" id="SignalP"/>
    </source>
</evidence>
<protein>
    <submittedName>
        <fullName evidence="2">Uncharacterized protein</fullName>
    </submittedName>
</protein>
<keyword evidence="1" id="KW-0732">Signal</keyword>
<evidence type="ECO:0000313" key="3">
    <source>
        <dbReference type="Proteomes" id="UP000323258"/>
    </source>
</evidence>
<dbReference type="OrthoDB" id="450111at2"/>
<reference evidence="2 3" key="2">
    <citation type="submission" date="2019-09" db="EMBL/GenBank/DDBJ databases">
        <title>Mesorhizobium sp. MaA-C15 isolated from Microcystis aeruginosa.</title>
        <authorList>
            <person name="Jeong S.E."/>
            <person name="Jin H.M."/>
            <person name="Jeon C.O."/>
        </authorList>
    </citation>
    <scope>NUCLEOTIDE SEQUENCE [LARGE SCALE GENOMIC DNA]</scope>
    <source>
        <strain evidence="2 3">MaA-C15</strain>
    </source>
</reference>
<keyword evidence="3" id="KW-1185">Reference proteome</keyword>
<dbReference type="Proteomes" id="UP000323258">
    <property type="component" value="Unassembled WGS sequence"/>
</dbReference>
<reference evidence="2 3" key="1">
    <citation type="submission" date="2019-08" db="EMBL/GenBank/DDBJ databases">
        <authorList>
            <person name="Seo Y.L."/>
        </authorList>
    </citation>
    <scope>NUCLEOTIDE SEQUENCE [LARGE SCALE GENOMIC DNA]</scope>
    <source>
        <strain evidence="2 3">MaA-C15</strain>
    </source>
</reference>
<accession>A0A5D4H3I2</accession>
<feature type="signal peptide" evidence="1">
    <location>
        <begin position="1"/>
        <end position="22"/>
    </location>
</feature>
<organism evidence="2 3">
    <name type="scientific">Neoaquamicrobium microcysteis</name>
    <dbReference type="NCBI Taxonomy" id="2682781"/>
    <lineage>
        <taxon>Bacteria</taxon>
        <taxon>Pseudomonadati</taxon>
        <taxon>Pseudomonadota</taxon>
        <taxon>Alphaproteobacteria</taxon>
        <taxon>Hyphomicrobiales</taxon>
        <taxon>Phyllobacteriaceae</taxon>
        <taxon>Neoaquamicrobium</taxon>
    </lineage>
</organism>
<name>A0A5D4H3I2_9HYPH</name>
<dbReference type="EMBL" id="VSZS01000054">
    <property type="protein sequence ID" value="TYR34852.1"/>
    <property type="molecule type" value="Genomic_DNA"/>
</dbReference>
<feature type="chain" id="PRO_5022919394" evidence="1">
    <location>
        <begin position="23"/>
        <end position="132"/>
    </location>
</feature>